<evidence type="ECO:0000313" key="6">
    <source>
        <dbReference type="EMBL" id="MBL0887838.1"/>
    </source>
</evidence>
<dbReference type="EMBL" id="JABBYC010000037">
    <property type="protein sequence ID" value="MBL0887838.1"/>
    <property type="molecule type" value="Genomic_DNA"/>
</dbReference>
<feature type="transmembrane region" description="Helical" evidence="5">
    <location>
        <begin position="90"/>
        <end position="113"/>
    </location>
</feature>
<feature type="transmembrane region" description="Helical" evidence="5">
    <location>
        <begin position="36"/>
        <end position="58"/>
    </location>
</feature>
<name>A0ABS1LPX7_9MICO</name>
<gene>
    <name evidence="6" type="ORF">HGK34_16380</name>
</gene>
<dbReference type="InterPro" id="IPR032808">
    <property type="entry name" value="DoxX"/>
</dbReference>
<keyword evidence="2 5" id="KW-0812">Transmembrane</keyword>
<evidence type="ECO:0000256" key="3">
    <source>
        <dbReference type="ARBA" id="ARBA00022989"/>
    </source>
</evidence>
<keyword evidence="7" id="KW-1185">Reference proteome</keyword>
<evidence type="ECO:0000256" key="1">
    <source>
        <dbReference type="ARBA" id="ARBA00004141"/>
    </source>
</evidence>
<keyword evidence="4 5" id="KW-0472">Membrane</keyword>
<comment type="caution">
    <text evidence="6">The sequence shown here is derived from an EMBL/GenBank/DDBJ whole genome shotgun (WGS) entry which is preliminary data.</text>
</comment>
<feature type="transmembrane region" description="Helical" evidence="5">
    <location>
        <begin position="65"/>
        <end position="84"/>
    </location>
</feature>
<evidence type="ECO:0000313" key="7">
    <source>
        <dbReference type="Proteomes" id="UP000675409"/>
    </source>
</evidence>
<sequence length="132" mass="13145">MKIAVWIVSAVLALAFLFFGGMKVVGAPADLEAMSPGVPVVLLKIAGWAEVLGALGLVLPAATRILPVLTPVAALGLTTTMVAAAVTDVIVAGGAGLPAILTLGVLAAFVAWGRLGRARVRPRGAARVSAGV</sequence>
<organism evidence="6 7">
    <name type="scientific">Myceligenerans indicum</name>
    <dbReference type="NCBI Taxonomy" id="2593663"/>
    <lineage>
        <taxon>Bacteria</taxon>
        <taxon>Bacillati</taxon>
        <taxon>Actinomycetota</taxon>
        <taxon>Actinomycetes</taxon>
        <taxon>Micrococcales</taxon>
        <taxon>Promicromonosporaceae</taxon>
        <taxon>Myceligenerans</taxon>
    </lineage>
</organism>
<dbReference type="Proteomes" id="UP000675409">
    <property type="component" value="Unassembled WGS sequence"/>
</dbReference>
<accession>A0ABS1LPX7</accession>
<dbReference type="Pfam" id="PF13564">
    <property type="entry name" value="DoxX_2"/>
    <property type="match status" value="1"/>
</dbReference>
<keyword evidence="3 5" id="KW-1133">Transmembrane helix</keyword>
<evidence type="ECO:0000256" key="5">
    <source>
        <dbReference type="SAM" id="Phobius"/>
    </source>
</evidence>
<comment type="subcellular location">
    <subcellularLocation>
        <location evidence="1">Membrane</location>
        <topology evidence="1">Multi-pass membrane protein</topology>
    </subcellularLocation>
</comment>
<reference evidence="6 7" key="1">
    <citation type="journal article" date="2021" name="Arch. Microbiol.">
        <title>Myceligenerans indicum sp. nov., an actinobacterium isolated from mangrove sediment of Sundarbans, India.</title>
        <authorList>
            <person name="Asha K."/>
            <person name="Bhadury P."/>
        </authorList>
    </citation>
    <scope>NUCLEOTIDE SEQUENCE [LARGE SCALE GENOMIC DNA]</scope>
    <source>
        <strain evidence="6 7">I2</strain>
    </source>
</reference>
<evidence type="ECO:0000256" key="2">
    <source>
        <dbReference type="ARBA" id="ARBA00022692"/>
    </source>
</evidence>
<protein>
    <submittedName>
        <fullName evidence="6">DoxX family protein</fullName>
    </submittedName>
</protein>
<dbReference type="RefSeq" id="WP_201849355.1">
    <property type="nucleotide sequence ID" value="NZ_JABBYC010000037.1"/>
</dbReference>
<proteinExistence type="predicted"/>
<evidence type="ECO:0000256" key="4">
    <source>
        <dbReference type="ARBA" id="ARBA00023136"/>
    </source>
</evidence>